<dbReference type="SUPFAM" id="SSF54593">
    <property type="entry name" value="Glyoxalase/Bleomycin resistance protein/Dihydroxybiphenyl dioxygenase"/>
    <property type="match status" value="1"/>
</dbReference>
<dbReference type="EMBL" id="CP045915">
    <property type="protein sequence ID" value="QGH36891.1"/>
    <property type="molecule type" value="Genomic_DNA"/>
</dbReference>
<dbReference type="Proteomes" id="UP000339690">
    <property type="component" value="Chromosome"/>
</dbReference>
<accession>A0A5Q2TRN6</accession>
<dbReference type="Gene3D" id="3.10.180.10">
    <property type="entry name" value="2,3-Dihydroxybiphenyl 1,2-Dioxygenase, domain 1"/>
    <property type="match status" value="1"/>
</dbReference>
<evidence type="ECO:0000259" key="1">
    <source>
        <dbReference type="PROSITE" id="PS51819"/>
    </source>
</evidence>
<dbReference type="AlphaFoldDB" id="A0A5Q2TRN6"/>
<sequence>MSIKYAHTNIVAKDWRRLADFYVNVFDCKYLDPERDLSGKWIENVTKIDKVRIRGVHLALPGYREGGPTLEIFEYTPESLRIQQPPQINDQGFTHIAFVVDNVAEVLAKVIKNGGKKYGELVKKEYDSLGILTVVYAVDPECNIIEIQNWEK</sequence>
<dbReference type="InterPro" id="IPR029068">
    <property type="entry name" value="Glyas_Bleomycin-R_OHBP_Dase"/>
</dbReference>
<proteinExistence type="predicted"/>
<evidence type="ECO:0000313" key="2">
    <source>
        <dbReference type="EMBL" id="QGH36891.1"/>
    </source>
</evidence>
<organism evidence="2 3">
    <name type="scientific">Gracilibacillus salitolerans</name>
    <dbReference type="NCBI Taxonomy" id="2663022"/>
    <lineage>
        <taxon>Bacteria</taxon>
        <taxon>Bacillati</taxon>
        <taxon>Bacillota</taxon>
        <taxon>Bacilli</taxon>
        <taxon>Bacillales</taxon>
        <taxon>Bacillaceae</taxon>
        <taxon>Gracilibacillus</taxon>
    </lineage>
</organism>
<dbReference type="Pfam" id="PF00903">
    <property type="entry name" value="Glyoxalase"/>
    <property type="match status" value="1"/>
</dbReference>
<dbReference type="KEGG" id="grc:GI584_01585"/>
<dbReference type="InterPro" id="IPR037523">
    <property type="entry name" value="VOC_core"/>
</dbReference>
<protein>
    <submittedName>
        <fullName evidence="2">VOC family protein</fullName>
    </submittedName>
</protein>
<feature type="domain" description="VOC" evidence="1">
    <location>
        <begin position="4"/>
        <end position="150"/>
    </location>
</feature>
<name>A0A5Q2TRN6_9BACI</name>
<dbReference type="PROSITE" id="PS51819">
    <property type="entry name" value="VOC"/>
    <property type="match status" value="1"/>
</dbReference>
<dbReference type="InterPro" id="IPR004360">
    <property type="entry name" value="Glyas_Fos-R_dOase_dom"/>
</dbReference>
<keyword evidence="3" id="KW-1185">Reference proteome</keyword>
<evidence type="ECO:0000313" key="3">
    <source>
        <dbReference type="Proteomes" id="UP000339690"/>
    </source>
</evidence>
<dbReference type="RefSeq" id="WP_153792882.1">
    <property type="nucleotide sequence ID" value="NZ_CP045915.1"/>
</dbReference>
<reference evidence="2 3" key="1">
    <citation type="submission" date="2019-11" db="EMBL/GenBank/DDBJ databases">
        <title>Gracilibacillus salitolerans sp. nov., a moderate halophile isolated from a saline soil in northwest China.</title>
        <authorList>
            <person name="Gan L."/>
        </authorList>
    </citation>
    <scope>NUCLEOTIDE SEQUENCE [LARGE SCALE GENOMIC DNA]</scope>
    <source>
        <strain evidence="2 3">SCU50</strain>
    </source>
</reference>
<gene>
    <name evidence="2" type="ORF">GI584_01585</name>
</gene>